<proteinExistence type="predicted"/>
<dbReference type="InterPro" id="IPR036005">
    <property type="entry name" value="Creatinase/aminopeptidase-like"/>
</dbReference>
<sequence>MNGKSALRFATSGKPAPGAIYKTAGELGLMREAGRISAFAVRQAFEALERGITT</sequence>
<accession>E0XPY2</accession>
<dbReference type="AlphaFoldDB" id="E0XPY2"/>
<protein>
    <submittedName>
        <fullName evidence="1">Uncharacterized protein</fullName>
    </submittedName>
</protein>
<dbReference type="EMBL" id="GU474839">
    <property type="protein sequence ID" value="ADI16473.1"/>
    <property type="molecule type" value="Genomic_DNA"/>
</dbReference>
<dbReference type="SUPFAM" id="SSF55920">
    <property type="entry name" value="Creatinase/aminopeptidase"/>
    <property type="match status" value="1"/>
</dbReference>
<name>E0XPY2_9BACT</name>
<organism evidence="1">
    <name type="scientific">uncultured bacterium HF4000_05M23</name>
    <dbReference type="NCBI Taxonomy" id="542534"/>
    <lineage>
        <taxon>Bacteria</taxon>
        <taxon>environmental samples</taxon>
    </lineage>
</organism>
<evidence type="ECO:0000313" key="1">
    <source>
        <dbReference type="EMBL" id="ADI16473.1"/>
    </source>
</evidence>
<reference evidence="1" key="1">
    <citation type="journal article" date="2011" name="Environ. Microbiol.">
        <title>Time-series analyses of Monterey Bay coastal microbial picoplankton using a 'genome proxy' microarray.</title>
        <authorList>
            <person name="Rich V.I."/>
            <person name="Pham V.D."/>
            <person name="Eppley J."/>
            <person name="Shi Y."/>
            <person name="DeLong E.F."/>
        </authorList>
    </citation>
    <scope>NUCLEOTIDE SEQUENCE</scope>
</reference>